<evidence type="ECO:0000259" key="1">
    <source>
        <dbReference type="Pfam" id="PF08445"/>
    </source>
</evidence>
<feature type="domain" description="GCN5-related N-acetyltransferase Rv2170-like" evidence="1">
    <location>
        <begin position="2"/>
        <end position="56"/>
    </location>
</feature>
<comment type="caution">
    <text evidence="2">The sequence shown here is derived from an EMBL/GenBank/DDBJ whole genome shotgun (WGS) entry which is preliminary data.</text>
</comment>
<gene>
    <name evidence="2" type="ORF">H0267_02595</name>
</gene>
<evidence type="ECO:0000313" key="2">
    <source>
        <dbReference type="EMBL" id="MBH0229093.1"/>
    </source>
</evidence>
<evidence type="ECO:0000313" key="3">
    <source>
        <dbReference type="Proteomes" id="UP000614490"/>
    </source>
</evidence>
<sequence length="77" mass="8987">MHPDYTGKGYGYDFCTLIINHIQENNAGIPIRLSVATFNKRAIHLYEKLRFKKRDKFTAAHAEFITMVKDNEQNVDQ</sequence>
<dbReference type="AlphaFoldDB" id="A0A931MTQ7"/>
<dbReference type="SUPFAM" id="SSF55729">
    <property type="entry name" value="Acyl-CoA N-acyltransferases (Nat)"/>
    <property type="match status" value="1"/>
</dbReference>
<accession>A0A931MTQ7</accession>
<dbReference type="GO" id="GO:0016747">
    <property type="term" value="F:acyltransferase activity, transferring groups other than amino-acyl groups"/>
    <property type="evidence" value="ECO:0007669"/>
    <property type="project" value="InterPro"/>
</dbReference>
<organism evidence="2 3">
    <name type="scientific">Halobacillus yeomjeoni</name>
    <dbReference type="NCBI Taxonomy" id="311194"/>
    <lineage>
        <taxon>Bacteria</taxon>
        <taxon>Bacillati</taxon>
        <taxon>Bacillota</taxon>
        <taxon>Bacilli</taxon>
        <taxon>Bacillales</taxon>
        <taxon>Bacillaceae</taxon>
        <taxon>Halobacillus</taxon>
    </lineage>
</organism>
<protein>
    <submittedName>
        <fullName evidence="2">GNAT family N-acetyltransferase</fullName>
    </submittedName>
</protein>
<dbReference type="Proteomes" id="UP000614490">
    <property type="component" value="Unassembled WGS sequence"/>
</dbReference>
<reference evidence="2 3" key="1">
    <citation type="journal article" date="2005" name="Int. J. Syst. Evol. Microbiol.">
        <title>Halobacillus yeomjeoni sp. nov., isolated from a marine solar saltern in Korea.</title>
        <authorList>
            <person name="Yoon J.H."/>
            <person name="Kang S.J."/>
            <person name="Lee C.H."/>
            <person name="Oh H.W."/>
            <person name="Oh T.K."/>
        </authorList>
    </citation>
    <scope>NUCLEOTIDE SEQUENCE [LARGE SCALE GENOMIC DNA]</scope>
    <source>
        <strain evidence="2 3">KCTC 3957</strain>
    </source>
</reference>
<dbReference type="InterPro" id="IPR016181">
    <property type="entry name" value="Acyl_CoA_acyltransferase"/>
</dbReference>
<proteinExistence type="predicted"/>
<name>A0A931MTQ7_9BACI</name>
<dbReference type="EMBL" id="JADZSC010000001">
    <property type="protein sequence ID" value="MBH0229093.1"/>
    <property type="molecule type" value="Genomic_DNA"/>
</dbReference>
<dbReference type="InterPro" id="IPR013653">
    <property type="entry name" value="GCN5-like_dom"/>
</dbReference>
<keyword evidence="3" id="KW-1185">Reference proteome</keyword>
<dbReference type="Pfam" id="PF08445">
    <property type="entry name" value="FR47"/>
    <property type="match status" value="1"/>
</dbReference>
<dbReference type="Gene3D" id="3.40.630.30">
    <property type="match status" value="1"/>
</dbReference>